<proteinExistence type="predicted"/>
<comment type="caution">
    <text evidence="5">The sequence shown here is derived from an EMBL/GenBank/DDBJ whole genome shotgun (WGS) entry which is preliminary data.</text>
</comment>
<evidence type="ECO:0000259" key="4">
    <source>
        <dbReference type="Pfam" id="PF03358"/>
    </source>
</evidence>
<feature type="domain" description="NADPH-dependent FMN reductase-like" evidence="4">
    <location>
        <begin position="1"/>
        <end position="95"/>
    </location>
</feature>
<dbReference type="Proteomes" id="UP001597267">
    <property type="component" value="Unassembled WGS sequence"/>
</dbReference>
<evidence type="ECO:0000256" key="2">
    <source>
        <dbReference type="ARBA" id="ARBA00022643"/>
    </source>
</evidence>
<protein>
    <submittedName>
        <fullName evidence="5">Flavodoxin family protein</fullName>
    </submittedName>
</protein>
<feature type="transmembrane region" description="Helical" evidence="3">
    <location>
        <begin position="193"/>
        <end position="215"/>
    </location>
</feature>
<name>A0ABW4J4I3_9LACO</name>
<evidence type="ECO:0000256" key="1">
    <source>
        <dbReference type="ARBA" id="ARBA00022630"/>
    </source>
</evidence>
<dbReference type="PANTHER" id="PTHR43278">
    <property type="entry name" value="NAD(P)H-DEPENDENT FMN-CONTAINING OXIDOREDUCTASE YWQN-RELATED"/>
    <property type="match status" value="1"/>
</dbReference>
<dbReference type="RefSeq" id="WP_125714630.1">
    <property type="nucleotide sequence ID" value="NZ_JBHTOP010000001.1"/>
</dbReference>
<keyword evidence="6" id="KW-1185">Reference proteome</keyword>
<dbReference type="EMBL" id="JBHTOP010000001">
    <property type="protein sequence ID" value="MFD1670536.1"/>
    <property type="molecule type" value="Genomic_DNA"/>
</dbReference>
<evidence type="ECO:0000313" key="5">
    <source>
        <dbReference type="EMBL" id="MFD1670536.1"/>
    </source>
</evidence>
<reference evidence="6" key="1">
    <citation type="journal article" date="2019" name="Int. J. Syst. Evol. Microbiol.">
        <title>The Global Catalogue of Microorganisms (GCM) 10K type strain sequencing project: providing services to taxonomists for standard genome sequencing and annotation.</title>
        <authorList>
            <consortium name="The Broad Institute Genomics Platform"/>
            <consortium name="The Broad Institute Genome Sequencing Center for Infectious Disease"/>
            <person name="Wu L."/>
            <person name="Ma J."/>
        </authorList>
    </citation>
    <scope>NUCLEOTIDE SEQUENCE [LARGE SCALE GENOMIC DNA]</scope>
    <source>
        <strain evidence="6">CCM 8896</strain>
    </source>
</reference>
<gene>
    <name evidence="5" type="ORF">ACFQ5M_00330</name>
</gene>
<keyword evidence="2" id="KW-0288">FMN</keyword>
<dbReference type="Gene3D" id="3.40.50.360">
    <property type="match status" value="1"/>
</dbReference>
<organism evidence="5 6">
    <name type="scientific">Agrilactobacillus yilanensis</name>
    <dbReference type="NCBI Taxonomy" id="2485997"/>
    <lineage>
        <taxon>Bacteria</taxon>
        <taxon>Bacillati</taxon>
        <taxon>Bacillota</taxon>
        <taxon>Bacilli</taxon>
        <taxon>Lactobacillales</taxon>
        <taxon>Lactobacillaceae</taxon>
        <taxon>Agrilactobacillus</taxon>
    </lineage>
</organism>
<dbReference type="InterPro" id="IPR051796">
    <property type="entry name" value="ISF_SsuE-like"/>
</dbReference>
<keyword evidence="3" id="KW-1133">Transmembrane helix</keyword>
<dbReference type="PANTHER" id="PTHR43278:SF1">
    <property type="entry name" value="IRON-SULFUR FLAVOPROTEIN MJ1083"/>
    <property type="match status" value="1"/>
</dbReference>
<accession>A0ABW4J4I3</accession>
<feature type="transmembrane region" description="Helical" evidence="3">
    <location>
        <begin position="227"/>
        <end position="247"/>
    </location>
</feature>
<dbReference type="InterPro" id="IPR029039">
    <property type="entry name" value="Flavoprotein-like_sf"/>
</dbReference>
<keyword evidence="3" id="KW-0472">Membrane</keyword>
<dbReference type="Pfam" id="PF03358">
    <property type="entry name" value="FMN_red"/>
    <property type="match status" value="1"/>
</dbReference>
<sequence length="253" mass="28723">MKILGILGAHKRAGLTGQLLETLLKAVPEGYETELIYLEAYDIKPHSGQDNPDLKRLIQKLDESDVWIWASPTYWGGVSGILKTSLDCLRPKLVYQKKNGDTVPGPFKNKHYLSLTSCYVSTFENFVTGVTDSTFQTIDRVMAAAGVIKLGEIVLPNTFGMKTLPAQKIELCQRWGQRVVDKPRRDDSTVKRYIQLFFMIAVMALMTMGLQTWLGQFLPLQGFFAKYISFVLIFFVLLSGILHFVTVKKHRRR</sequence>
<dbReference type="InterPro" id="IPR005025">
    <property type="entry name" value="FMN_Rdtase-like_dom"/>
</dbReference>
<keyword evidence="3" id="KW-0812">Transmembrane</keyword>
<keyword evidence="1" id="KW-0285">Flavoprotein</keyword>
<evidence type="ECO:0000313" key="6">
    <source>
        <dbReference type="Proteomes" id="UP001597267"/>
    </source>
</evidence>
<evidence type="ECO:0000256" key="3">
    <source>
        <dbReference type="SAM" id="Phobius"/>
    </source>
</evidence>
<dbReference type="SUPFAM" id="SSF52218">
    <property type="entry name" value="Flavoproteins"/>
    <property type="match status" value="1"/>
</dbReference>